<keyword evidence="7" id="KW-1185">Reference proteome</keyword>
<protein>
    <submittedName>
        <fullName evidence="6">UvrD/REP helicase N-terminal domain-containing protein</fullName>
    </submittedName>
</protein>
<dbReference type="GO" id="GO:0016787">
    <property type="term" value="F:hydrolase activity"/>
    <property type="evidence" value="ECO:0007669"/>
    <property type="project" value="UniProtKB-KW"/>
</dbReference>
<dbReference type="InterPro" id="IPR027417">
    <property type="entry name" value="P-loop_NTPase"/>
</dbReference>
<comment type="caution">
    <text evidence="6">The sequence shown here is derived from an EMBL/GenBank/DDBJ whole genome shotgun (WGS) entry which is preliminary data.</text>
</comment>
<dbReference type="InterPro" id="IPR014016">
    <property type="entry name" value="UvrD-like_ATP-bd"/>
</dbReference>
<gene>
    <name evidence="6" type="ORF">C7380_10157</name>
</gene>
<dbReference type="Gene3D" id="3.40.50.300">
    <property type="entry name" value="P-loop containing nucleotide triphosphate hydrolases"/>
    <property type="match status" value="1"/>
</dbReference>
<sequence length="228" mass="25844">MEINDCDIIEIEEILLPQGCHFTEEGKEFLRCNESKEVLACPGSGKTTLLMAKLYLLSKSMPFDNNAGICVLSHTNVAVNEIKKRLGTAADKILAYPNFVGTIQSFIDKFVAFPYLTNITDVAIQVVDDINYADRLWNLCNSSKKYSKLQYLIKKNVEISSKYNSPESYIRDMYIGEDGKLRIKKIKKCISGNDKPSTKQFIDIKEELLSNHGIIRYALCICTFKLCN</sequence>
<dbReference type="GO" id="GO:0005524">
    <property type="term" value="F:ATP binding"/>
    <property type="evidence" value="ECO:0007669"/>
    <property type="project" value="UniProtKB-KW"/>
</dbReference>
<name>A0AA45C915_9BACT</name>
<evidence type="ECO:0000256" key="3">
    <source>
        <dbReference type="ARBA" id="ARBA00022806"/>
    </source>
</evidence>
<dbReference type="Pfam" id="PF00580">
    <property type="entry name" value="UvrD-helicase"/>
    <property type="match status" value="1"/>
</dbReference>
<evidence type="ECO:0000259" key="5">
    <source>
        <dbReference type="Pfam" id="PF00580"/>
    </source>
</evidence>
<dbReference type="GO" id="GO:0004386">
    <property type="term" value="F:helicase activity"/>
    <property type="evidence" value="ECO:0007669"/>
    <property type="project" value="UniProtKB-KW"/>
</dbReference>
<dbReference type="AlphaFoldDB" id="A0AA45C915"/>
<organism evidence="6 7">
    <name type="scientific">Oceanotoga teriensis</name>
    <dbReference type="NCBI Taxonomy" id="515440"/>
    <lineage>
        <taxon>Bacteria</taxon>
        <taxon>Thermotogati</taxon>
        <taxon>Thermotogota</taxon>
        <taxon>Thermotogae</taxon>
        <taxon>Petrotogales</taxon>
        <taxon>Petrotogaceae</taxon>
        <taxon>Oceanotoga</taxon>
    </lineage>
</organism>
<evidence type="ECO:0000256" key="1">
    <source>
        <dbReference type="ARBA" id="ARBA00022741"/>
    </source>
</evidence>
<evidence type="ECO:0000313" key="7">
    <source>
        <dbReference type="Proteomes" id="UP000245921"/>
    </source>
</evidence>
<keyword evidence="1" id="KW-0547">Nucleotide-binding</keyword>
<keyword evidence="2" id="KW-0378">Hydrolase</keyword>
<dbReference type="SUPFAM" id="SSF52540">
    <property type="entry name" value="P-loop containing nucleoside triphosphate hydrolases"/>
    <property type="match status" value="1"/>
</dbReference>
<evidence type="ECO:0000313" key="6">
    <source>
        <dbReference type="EMBL" id="PWJ96485.1"/>
    </source>
</evidence>
<dbReference type="EMBL" id="QGGI01000001">
    <property type="protein sequence ID" value="PWJ96485.1"/>
    <property type="molecule type" value="Genomic_DNA"/>
</dbReference>
<accession>A0AA45C915</accession>
<dbReference type="Proteomes" id="UP000245921">
    <property type="component" value="Unassembled WGS sequence"/>
</dbReference>
<feature type="domain" description="UvrD-like helicase ATP-binding" evidence="5">
    <location>
        <begin position="33"/>
        <end position="187"/>
    </location>
</feature>
<dbReference type="RefSeq" id="WP_158274729.1">
    <property type="nucleotide sequence ID" value="NZ_QGGI01000001.1"/>
</dbReference>
<proteinExistence type="predicted"/>
<reference evidence="6 7" key="1">
    <citation type="submission" date="2018-05" db="EMBL/GenBank/DDBJ databases">
        <title>Genomic Encyclopedia of Type Strains, Phase IV (KMG-IV): sequencing the most valuable type-strain genomes for metagenomic binning, comparative biology and taxonomic classification.</title>
        <authorList>
            <person name="Goeker M."/>
        </authorList>
    </citation>
    <scope>NUCLEOTIDE SEQUENCE [LARGE SCALE GENOMIC DNA]</scope>
    <source>
        <strain evidence="6 7">DSM 24906</strain>
    </source>
</reference>
<evidence type="ECO:0000256" key="4">
    <source>
        <dbReference type="ARBA" id="ARBA00022840"/>
    </source>
</evidence>
<keyword evidence="3 6" id="KW-0347">Helicase</keyword>
<keyword evidence="4" id="KW-0067">ATP-binding</keyword>
<evidence type="ECO:0000256" key="2">
    <source>
        <dbReference type="ARBA" id="ARBA00022801"/>
    </source>
</evidence>